<name>A0A0H1R867_9HYPH</name>
<reference evidence="2 3" key="1">
    <citation type="submission" date="2015-05" db="EMBL/GenBank/DDBJ databases">
        <title>Draft genome sequence of Microvirga vignae strain BR3299, a novel nitrogen fixing bacteria isolated from Brazil semi-aired region.</title>
        <authorList>
            <person name="Zilli J.E."/>
            <person name="Passos S.R."/>
            <person name="Leite J."/>
            <person name="Baldani J.I."/>
            <person name="Xavier G.R."/>
            <person name="Rumjaneck N.G."/>
            <person name="Simoes-Araujo J.L."/>
        </authorList>
    </citation>
    <scope>NUCLEOTIDE SEQUENCE [LARGE SCALE GENOMIC DNA]</scope>
    <source>
        <strain evidence="2 3">BR3299</strain>
    </source>
</reference>
<dbReference type="STRING" id="1225564.AA309_20125"/>
<keyword evidence="3" id="KW-1185">Reference proteome</keyword>
<comment type="caution">
    <text evidence="2">The sequence shown here is derived from an EMBL/GenBank/DDBJ whole genome shotgun (WGS) entry which is preliminary data.</text>
</comment>
<protein>
    <submittedName>
        <fullName evidence="2">Uncharacterized protein</fullName>
    </submittedName>
</protein>
<evidence type="ECO:0000256" key="1">
    <source>
        <dbReference type="SAM" id="MobiDB-lite"/>
    </source>
</evidence>
<feature type="region of interest" description="Disordered" evidence="1">
    <location>
        <begin position="1"/>
        <end position="20"/>
    </location>
</feature>
<evidence type="ECO:0000313" key="3">
    <source>
        <dbReference type="Proteomes" id="UP000035489"/>
    </source>
</evidence>
<dbReference type="Proteomes" id="UP000035489">
    <property type="component" value="Unassembled WGS sequence"/>
</dbReference>
<dbReference type="PATRIC" id="fig|1225564.3.peg.5337"/>
<sequence>MTRGYQPQPQRGPRPTPPGRALSYAWFAARYRFYRDRGELRLAQHYGDLCGLPVSPTGPKIPLKRKEP</sequence>
<dbReference type="EMBL" id="LCYG01000055">
    <property type="protein sequence ID" value="KLK91410.1"/>
    <property type="molecule type" value="Genomic_DNA"/>
</dbReference>
<organism evidence="2 3">
    <name type="scientific">Microvirga vignae</name>
    <dbReference type="NCBI Taxonomy" id="1225564"/>
    <lineage>
        <taxon>Bacteria</taxon>
        <taxon>Pseudomonadati</taxon>
        <taxon>Pseudomonadota</taxon>
        <taxon>Alphaproteobacteria</taxon>
        <taxon>Hyphomicrobiales</taxon>
        <taxon>Methylobacteriaceae</taxon>
        <taxon>Microvirga</taxon>
    </lineage>
</organism>
<proteinExistence type="predicted"/>
<accession>A0A0H1R867</accession>
<dbReference type="AlphaFoldDB" id="A0A0H1R867"/>
<evidence type="ECO:0000313" key="2">
    <source>
        <dbReference type="EMBL" id="KLK91410.1"/>
    </source>
</evidence>
<gene>
    <name evidence="2" type="ORF">AA309_20125</name>
</gene>